<dbReference type="RefSeq" id="XP_021720306.1">
    <property type="nucleotide sequence ID" value="XM_021864614.1"/>
</dbReference>
<name>A0A803KQN6_CHEQI</name>
<dbReference type="Pfam" id="PF12397">
    <property type="entry name" value="U3snoRNP10"/>
    <property type="match status" value="1"/>
</dbReference>
<dbReference type="Gramene" id="AUR62001342-RA">
    <property type="protein sequence ID" value="AUR62001342-RA:cds"/>
    <property type="gene ID" value="AUR62001342"/>
</dbReference>
<evidence type="ECO:0000313" key="9">
    <source>
        <dbReference type="Proteomes" id="UP000596660"/>
    </source>
</evidence>
<dbReference type="InterPro" id="IPR056473">
    <property type="entry name" value="HEAT_Utp10/HEAT1"/>
</dbReference>
<dbReference type="InterPro" id="IPR022125">
    <property type="entry name" value="U3snoRNP10_N"/>
</dbReference>
<dbReference type="GeneID" id="110687960"/>
<dbReference type="InterPro" id="IPR011989">
    <property type="entry name" value="ARM-like"/>
</dbReference>
<dbReference type="KEGG" id="cqi:110687960"/>
<sequence length="2154" mass="240826">MAATSIAAQLQALKSYVKADTEAPRRSITRPSVLFNPKEAADLDIDTILSLALSGLEVLEKIDDRFINHKHDLFSHKSRDLDRELMGIEENKRINSSISAYLHLLSGHFQSPSAFKTLEYLIRRYKIHVYNVEELILFALPYHDTHAFVRIVQLIDLGNSRWKFLDGVKGSGAPPPREVFVQQCIRDMGVLEVICSYATPVKKHKPATPMISFCTAVVVEVLGSLATVDSDTVKRILPFLNSGLQSGGKGSSDYKAGTLMIVGLLANRVSLSSKLVSSLVRSVAELAQADAQASTDLQWVQLSIMALINIVQLQSVETLPKKVVDILKEIEALPGILSQMTTRFNIDRFLTVLLESLIDYSISDSRCKLAVVSIIDTVIIKGLVRVIVFRLLSACVRLSQNTDNLDISDSGSFAKQILLLLNKKYPNELRSSVHEFLNDKKVQLKGENSVVEGLCKMLDGNITSSVASTDSKVWFGLENPKAEIRRATLSNLDLSTFLNGGVTSEWLVTVQEAVVHCLSDDDLSVVQAALSLDKLSELIDSARLLEMYRHLLLKCTQIIWSGGSENLSLAGEVAILCLKHAVSFLQDRTDFVEQVATMIFPFIFVFPRTKKLNLKAQKLAKEIKWPFYRDLILASEVKKDLKKKSGKEWVSGVNMPTVCSLVNVFSEGSKELMPWLIKCCTESELSKTLFFLILLQSFIMQKNAFHQFSTLYETCYAFIKAEWKAIEHVENVLRGQEFSSRILDSEDNKFLNELDENNLKNLNARILVFVFWRAIKAYISVVPTGADMDEDGKWMRTLRDFYAFFAESNLKHVFKEHKNYLVQNCRVSPIHFLSAFVSDPGVSTRLQIESLHSFAMLCSQADEGSALQHLAGFPLTLVPLSSDDQDIRAAAISYVEELNTLCSRVKYVGKKNGNNDIWSSSIDELLSLLVQHKKLIVSDRDFLPSLMASILSSSFQSLRVPLDVGQKLDKSTIDRILTFILGSAMKFPGYAKLKVISLLKELGVSIMRVKDVESLLCDLLQQRYSYHFKLDKSHRELSGIDVDILCLLIEICSMPISSDIHIVEDHLLPALCIEGLLLDDAAIVRPCVAFLQKLNGNLYRSLSSETQQKLFQQLVLLYHDANNDVQNATREALLRLDVSASTVASILNTILVYEGDLVASSHRKKKSKKHNAGLFSVGRSALSSISSLLDVLLLKKDMGNRALLVEPLFQLLRKAFTDKWVHAVTQEEWVPALSGISQTTSNALSYIQQTVLLILEDIISSLSDDLSLNNGVFDKFDAALLVECAQSASDVVTSNHVYSLFATIAKVEPGKILHHIPAILAVISKSTVYHDDSHSKRVFEGLVSTVVPCWLSKMDGADNLLQIFINEMPGVAQHQRLSITLHFLKTLGESSSMGSLLVLLFRSLVSKERFSSLHSEIDTSGFINSVVQTEWEYNFAEQICEQYTCLIWLPSLVSLLKQLQGGVSDNNQCVTLLFALKFVLGKLQNPEVVMKLQSMEDMETIQKTLTELMVQVVFCWQFIFLSKKKTSLPIFLKKELKEIIHAVLMKITNGMLPSAFFQGVIRLLVQTDKGPRKKALQVLCKSVRDLDALKSKNERERNVHLRGSWNHLDGIDLDSFAALCLEILQLVDGSDNDLNVSVRLAAISALEILANKFPSNHAVFSKCLAIVVQNVLSDDLAVSSGCLRTAGALINVLGPRALPELPEIMKNVLQRTRAVSLSSGARKESAEDNGIQISSKDTLMLAVLVTLEALVENLGAFLNPYLGDIVEIVLLHQDFVSESNQKIKSQADNVRRLVSEKVPVRLALPALQNVYTKAVKAGDLSLSTVFELLQNFVSKMDKSSVSGYHTNIFDLCMMALDLRSQHLASIKKVNFVEKHVISAMIALTMKMTETMFKPLFLRSIEWVESSLAETNHMGPRNIGRAVSFYNLVNKLAENHRSLFVPYFKYLLEGFISFLSDDDDKTSQSRKKKKAKIQNSESKKNEAVDSLSLEKWHLRALVLSSLHKCFLYDTGSVKFLDSTKFQLLLKPIVSQLIVEPPACIEDHPDIPSLEEADEILVSCVGQMAVTAGSDLLWKPLNYEVLMQTRSEMVRSRLLGLRIIKYLVENLKEEYLVLLAETIPFLAELLEDVELPVKTLAQEILKELESLSGENLQEYF</sequence>
<reference evidence="8" key="2">
    <citation type="submission" date="2021-03" db="UniProtKB">
        <authorList>
            <consortium name="EnsemblPlants"/>
        </authorList>
    </citation>
    <scope>IDENTIFICATION</scope>
</reference>
<dbReference type="SMART" id="SM01036">
    <property type="entry name" value="BP28CT"/>
    <property type="match status" value="1"/>
</dbReference>
<evidence type="ECO:0000256" key="6">
    <source>
        <dbReference type="ARBA" id="ARBA00023274"/>
    </source>
</evidence>
<evidence type="ECO:0000256" key="4">
    <source>
        <dbReference type="ARBA" id="ARBA00022552"/>
    </source>
</evidence>
<accession>A0A803KQN6</accession>
<dbReference type="Pfam" id="PF24477">
    <property type="entry name" value="ARM_At3g06530"/>
    <property type="match status" value="1"/>
</dbReference>
<keyword evidence="3" id="KW-0690">Ribosome biogenesis</keyword>
<keyword evidence="5" id="KW-0539">Nucleus</keyword>
<dbReference type="GO" id="GO:0032040">
    <property type="term" value="C:small-subunit processome"/>
    <property type="evidence" value="ECO:0007669"/>
    <property type="project" value="TreeGrafter"/>
</dbReference>
<dbReference type="GO" id="GO:0034455">
    <property type="term" value="C:t-UTP complex"/>
    <property type="evidence" value="ECO:0007669"/>
    <property type="project" value="TreeGrafter"/>
</dbReference>
<comment type="similarity">
    <text evidence="2">Belongs to the HEATR1/UTP10 family.</text>
</comment>
<keyword evidence="4" id="KW-0698">rRNA processing</keyword>
<dbReference type="GO" id="GO:0030686">
    <property type="term" value="C:90S preribosome"/>
    <property type="evidence" value="ECO:0007669"/>
    <property type="project" value="TreeGrafter"/>
</dbReference>
<evidence type="ECO:0000256" key="1">
    <source>
        <dbReference type="ARBA" id="ARBA00004604"/>
    </source>
</evidence>
<protein>
    <recommendedName>
        <fullName evidence="7">BP28 C-terminal domain-containing protein</fullName>
    </recommendedName>
</protein>
<comment type="subcellular location">
    <subcellularLocation>
        <location evidence="1">Nucleus</location>
        <location evidence="1">Nucleolus</location>
    </subcellularLocation>
</comment>
<dbReference type="OrthoDB" id="31183at2759"/>
<evidence type="ECO:0000313" key="8">
    <source>
        <dbReference type="EnsemblPlants" id="AUR62001342-RA:cds"/>
    </source>
</evidence>
<dbReference type="SMR" id="A0A803KQN6"/>
<dbReference type="SUPFAM" id="SSF48371">
    <property type="entry name" value="ARM repeat"/>
    <property type="match status" value="3"/>
</dbReference>
<keyword evidence="6" id="KW-0687">Ribonucleoprotein</keyword>
<evidence type="ECO:0000259" key="7">
    <source>
        <dbReference type="SMART" id="SM01036"/>
    </source>
</evidence>
<dbReference type="Pfam" id="PF08146">
    <property type="entry name" value="BP28CT"/>
    <property type="match status" value="1"/>
</dbReference>
<dbReference type="PANTHER" id="PTHR13457">
    <property type="entry name" value="BAP28"/>
    <property type="match status" value="1"/>
</dbReference>
<dbReference type="InterPro" id="IPR016024">
    <property type="entry name" value="ARM-type_fold"/>
</dbReference>
<dbReference type="GO" id="GO:0030515">
    <property type="term" value="F:snoRNA binding"/>
    <property type="evidence" value="ECO:0007669"/>
    <property type="project" value="TreeGrafter"/>
</dbReference>
<evidence type="ECO:0000256" key="2">
    <source>
        <dbReference type="ARBA" id="ARBA00010559"/>
    </source>
</evidence>
<dbReference type="GO" id="GO:0000462">
    <property type="term" value="P:maturation of SSU-rRNA from tricistronic rRNA transcript (SSU-rRNA, 5.8S rRNA, LSU-rRNA)"/>
    <property type="evidence" value="ECO:0007669"/>
    <property type="project" value="TreeGrafter"/>
</dbReference>
<dbReference type="Proteomes" id="UP000596660">
    <property type="component" value="Unplaced"/>
</dbReference>
<gene>
    <name evidence="8" type="primary">LOC110687960</name>
</gene>
<proteinExistence type="inferred from homology"/>
<dbReference type="Gene3D" id="1.25.10.10">
    <property type="entry name" value="Leucine-rich Repeat Variant"/>
    <property type="match status" value="2"/>
</dbReference>
<dbReference type="InterPro" id="IPR056384">
    <property type="entry name" value="ARM_At3g06530"/>
</dbReference>
<dbReference type="EnsemblPlants" id="AUR62001342-RA">
    <property type="protein sequence ID" value="AUR62001342-RA:cds"/>
    <property type="gene ID" value="AUR62001342"/>
</dbReference>
<dbReference type="InterPro" id="IPR012954">
    <property type="entry name" value="BP28_C_dom"/>
</dbReference>
<evidence type="ECO:0000256" key="5">
    <source>
        <dbReference type="ARBA" id="ARBA00023242"/>
    </source>
</evidence>
<dbReference type="OMA" id="YLLLMQS"/>
<feature type="domain" description="BP28 C-terminal" evidence="7">
    <location>
        <begin position="1838"/>
        <end position="2012"/>
    </location>
</feature>
<evidence type="ECO:0000256" key="3">
    <source>
        <dbReference type="ARBA" id="ARBA00022517"/>
    </source>
</evidence>
<dbReference type="InterPro" id="IPR040191">
    <property type="entry name" value="UTP10"/>
</dbReference>
<dbReference type="Pfam" id="PF23243">
    <property type="entry name" value="HEAT_HEATR1"/>
    <property type="match status" value="1"/>
</dbReference>
<dbReference type="PANTHER" id="PTHR13457:SF1">
    <property type="entry name" value="HEAT REPEAT-CONTAINING PROTEIN 1"/>
    <property type="match status" value="1"/>
</dbReference>
<keyword evidence="9" id="KW-1185">Reference proteome</keyword>
<organism evidence="8 9">
    <name type="scientific">Chenopodium quinoa</name>
    <name type="common">Quinoa</name>
    <dbReference type="NCBI Taxonomy" id="63459"/>
    <lineage>
        <taxon>Eukaryota</taxon>
        <taxon>Viridiplantae</taxon>
        <taxon>Streptophyta</taxon>
        <taxon>Embryophyta</taxon>
        <taxon>Tracheophyta</taxon>
        <taxon>Spermatophyta</taxon>
        <taxon>Magnoliopsida</taxon>
        <taxon>eudicotyledons</taxon>
        <taxon>Gunneridae</taxon>
        <taxon>Pentapetalae</taxon>
        <taxon>Caryophyllales</taxon>
        <taxon>Chenopodiaceae</taxon>
        <taxon>Chenopodioideae</taxon>
        <taxon>Atripliceae</taxon>
        <taxon>Chenopodium</taxon>
    </lineage>
</organism>
<dbReference type="GO" id="GO:0045943">
    <property type="term" value="P:positive regulation of transcription by RNA polymerase I"/>
    <property type="evidence" value="ECO:0007669"/>
    <property type="project" value="TreeGrafter"/>
</dbReference>
<reference evidence="8" key="1">
    <citation type="journal article" date="2017" name="Nature">
        <title>The genome of Chenopodium quinoa.</title>
        <authorList>
            <person name="Jarvis D.E."/>
            <person name="Ho Y.S."/>
            <person name="Lightfoot D.J."/>
            <person name="Schmoeckel S.M."/>
            <person name="Li B."/>
            <person name="Borm T.J.A."/>
            <person name="Ohyanagi H."/>
            <person name="Mineta K."/>
            <person name="Michell C.T."/>
            <person name="Saber N."/>
            <person name="Kharbatia N.M."/>
            <person name="Rupper R.R."/>
            <person name="Sharp A.R."/>
            <person name="Dally N."/>
            <person name="Boughton B.A."/>
            <person name="Woo Y.H."/>
            <person name="Gao G."/>
            <person name="Schijlen E.G.W.M."/>
            <person name="Guo X."/>
            <person name="Momin A.A."/>
            <person name="Negrao S."/>
            <person name="Al-Babili S."/>
            <person name="Gehring C."/>
            <person name="Roessner U."/>
            <person name="Jung C."/>
            <person name="Murphy K."/>
            <person name="Arold S.T."/>
            <person name="Gojobori T."/>
            <person name="van der Linden C.G."/>
            <person name="van Loo E.N."/>
            <person name="Jellen E.N."/>
            <person name="Maughan P.J."/>
            <person name="Tester M."/>
        </authorList>
    </citation>
    <scope>NUCLEOTIDE SEQUENCE [LARGE SCALE GENOMIC DNA]</scope>
    <source>
        <strain evidence="8">cv. PI 614886</strain>
    </source>
</reference>